<dbReference type="InterPro" id="IPR020904">
    <property type="entry name" value="Sc_DH/Rdtase_CS"/>
</dbReference>
<dbReference type="SUPFAM" id="SSF51735">
    <property type="entry name" value="NAD(P)-binding Rossmann-fold domains"/>
    <property type="match status" value="1"/>
</dbReference>
<gene>
    <name evidence="4" type="ORF">AS188_04345</name>
    <name evidence="5" type="ORF">KFL01_01690</name>
</gene>
<organism evidence="4 6">
    <name type="scientific">Kocuria flava</name>
    <dbReference type="NCBI Taxonomy" id="446860"/>
    <lineage>
        <taxon>Bacteria</taxon>
        <taxon>Bacillati</taxon>
        <taxon>Actinomycetota</taxon>
        <taxon>Actinomycetes</taxon>
        <taxon>Micrococcales</taxon>
        <taxon>Micrococcaceae</taxon>
        <taxon>Kocuria</taxon>
    </lineage>
</organism>
<dbReference type="FunFam" id="3.40.50.720:FF:000084">
    <property type="entry name" value="Short-chain dehydrogenase reductase"/>
    <property type="match status" value="1"/>
</dbReference>
<dbReference type="KEGG" id="kfv:AS188_04345"/>
<keyword evidence="2" id="KW-0560">Oxidoreductase</keyword>
<dbReference type="InterPro" id="IPR057326">
    <property type="entry name" value="KR_dom"/>
</dbReference>
<reference evidence="4 6" key="1">
    <citation type="submission" date="2015-11" db="EMBL/GenBank/DDBJ databases">
        <title>Complete Genome Sequence of Kocuria flava strain HO-9041.</title>
        <authorList>
            <person name="Zhou M."/>
            <person name="Dai J."/>
        </authorList>
    </citation>
    <scope>NUCLEOTIDE SEQUENCE [LARGE SCALE GENOMIC DNA]</scope>
    <source>
        <strain evidence="4 6">HO-9041</strain>
    </source>
</reference>
<protein>
    <submittedName>
        <fullName evidence="5">3-oxoacyl-ACP reductase</fullName>
    </submittedName>
    <submittedName>
        <fullName evidence="4">Short-chain dehydrogenase</fullName>
    </submittedName>
</protein>
<dbReference type="PRINTS" id="PR00080">
    <property type="entry name" value="SDRFAMILY"/>
</dbReference>
<dbReference type="PANTHER" id="PTHR42879:SF2">
    <property type="entry name" value="3-OXOACYL-[ACYL-CARRIER-PROTEIN] REDUCTASE FABG"/>
    <property type="match status" value="1"/>
</dbReference>
<evidence type="ECO:0000256" key="1">
    <source>
        <dbReference type="ARBA" id="ARBA00006484"/>
    </source>
</evidence>
<dbReference type="OrthoDB" id="4350228at2"/>
<dbReference type="InterPro" id="IPR002347">
    <property type="entry name" value="SDR_fam"/>
</dbReference>
<proteinExistence type="inferred from homology"/>
<dbReference type="AlphaFoldDB" id="A0A0U3HNF0"/>
<keyword evidence="7" id="KW-1185">Reference proteome</keyword>
<dbReference type="RefSeq" id="WP_058857822.1">
    <property type="nucleotide sequence ID" value="NZ_BJZR01000003.1"/>
</dbReference>
<name>A0A0U3HNF0_9MICC</name>
<evidence type="ECO:0000313" key="7">
    <source>
        <dbReference type="Proteomes" id="UP000321155"/>
    </source>
</evidence>
<dbReference type="EMBL" id="BJZR01000003">
    <property type="protein sequence ID" value="GEO90863.1"/>
    <property type="molecule type" value="Genomic_DNA"/>
</dbReference>
<evidence type="ECO:0000256" key="2">
    <source>
        <dbReference type="ARBA" id="ARBA00023002"/>
    </source>
</evidence>
<dbReference type="PANTHER" id="PTHR42879">
    <property type="entry name" value="3-OXOACYL-(ACYL-CARRIER-PROTEIN) REDUCTASE"/>
    <property type="match status" value="1"/>
</dbReference>
<accession>A0A0U3HNF0</accession>
<dbReference type="Proteomes" id="UP000057181">
    <property type="component" value="Chromosome"/>
</dbReference>
<dbReference type="STRING" id="446860.AS188_04345"/>
<reference evidence="5 7" key="2">
    <citation type="submission" date="2019-07" db="EMBL/GenBank/DDBJ databases">
        <title>Whole genome shotgun sequence of Kocuria flava NBRC 107626.</title>
        <authorList>
            <person name="Hosoyama A."/>
            <person name="Uohara A."/>
            <person name="Ohji S."/>
            <person name="Ichikawa N."/>
        </authorList>
    </citation>
    <scope>NUCLEOTIDE SEQUENCE [LARGE SCALE GENOMIC DNA]</scope>
    <source>
        <strain evidence="5 7">NBRC 107626</strain>
    </source>
</reference>
<dbReference type="PROSITE" id="PS00061">
    <property type="entry name" value="ADH_SHORT"/>
    <property type="match status" value="1"/>
</dbReference>
<dbReference type="SMART" id="SM00822">
    <property type="entry name" value="PKS_KR"/>
    <property type="match status" value="1"/>
</dbReference>
<comment type="similarity">
    <text evidence="1">Belongs to the short-chain dehydrogenases/reductases (SDR) family.</text>
</comment>
<dbReference type="Gene3D" id="3.40.50.720">
    <property type="entry name" value="NAD(P)-binding Rossmann-like Domain"/>
    <property type="match status" value="1"/>
</dbReference>
<sequence>MSEIIPFPAERTAVLTGAASPRGIGRATADLLASQGWAVAVLDVDGDEAAAAAREIAERHGVPALGLRTDVTDEASIEAAIGRVEAELPAVVALVNCAGISSPTDVMDETKEGWERVFAVNMTGTFLVTQRVLRGMIERKLGRVVSISSISAQRGGGTYSKSAYSASKAAIIGFTRAVAREMGEHNITVNCIAPGAVDTDIMGGTLSDERKAAMAQDILVRRVGAVREIAALLAFLVGEDAGYITAATYDVNGGLQIS</sequence>
<dbReference type="PRINTS" id="PR00081">
    <property type="entry name" value="GDHRDH"/>
</dbReference>
<dbReference type="EMBL" id="CP013254">
    <property type="protein sequence ID" value="ALU39110.1"/>
    <property type="molecule type" value="Genomic_DNA"/>
</dbReference>
<evidence type="ECO:0000313" key="5">
    <source>
        <dbReference type="EMBL" id="GEO90863.1"/>
    </source>
</evidence>
<dbReference type="Pfam" id="PF13561">
    <property type="entry name" value="adh_short_C2"/>
    <property type="match status" value="1"/>
</dbReference>
<evidence type="ECO:0000313" key="6">
    <source>
        <dbReference type="Proteomes" id="UP000057181"/>
    </source>
</evidence>
<feature type="domain" description="Ketoreductase" evidence="3">
    <location>
        <begin position="11"/>
        <end position="195"/>
    </location>
</feature>
<dbReference type="InterPro" id="IPR036291">
    <property type="entry name" value="NAD(P)-bd_dom_sf"/>
</dbReference>
<dbReference type="GO" id="GO:0032787">
    <property type="term" value="P:monocarboxylic acid metabolic process"/>
    <property type="evidence" value="ECO:0007669"/>
    <property type="project" value="UniProtKB-ARBA"/>
</dbReference>
<evidence type="ECO:0000259" key="3">
    <source>
        <dbReference type="SMART" id="SM00822"/>
    </source>
</evidence>
<evidence type="ECO:0000313" key="4">
    <source>
        <dbReference type="EMBL" id="ALU39110.1"/>
    </source>
</evidence>
<dbReference type="Proteomes" id="UP000321155">
    <property type="component" value="Unassembled WGS sequence"/>
</dbReference>
<dbReference type="InterPro" id="IPR050259">
    <property type="entry name" value="SDR"/>
</dbReference>
<dbReference type="GO" id="GO:0016491">
    <property type="term" value="F:oxidoreductase activity"/>
    <property type="evidence" value="ECO:0007669"/>
    <property type="project" value="UniProtKB-KW"/>
</dbReference>